<dbReference type="VEuPathDB" id="MicrosporidiaDB:CWI39_0621p0010"/>
<sequence length="442" mass="52396">MLFFSHNTDYFHINASKNLYIDNIYEIIISSVHITDKIHNLLENVVFENLKCIYILDSTIETTNKTFLKKFNHLQKINVICNYFDEENVKSFITNSNLCATVVVKKYIFVSDFDEKIRKLIHLENSVSSQNGKRFIIETNTILEEIEELFFFKKNIVDLHISFHKTIFFLILVFLEPLENLKTLKVDFFSIVAKQNLFSEVLSFNKIYEIEIEEYKIDKQKICKILNNNTILEFSFLTEETCDSLSLPFLLKSLKNLEKVYLNGDHIYKILFLKNFIQFIATKTFKVVSIISKYSMKSCQNFDFDTDITENLCLGSNFPDGTIRNIFFKKRMIRLKTPSLYGFYIGKNDKKMLGNLENLISFDLINCFLLENSFSELFDEEKKGIYFERLEYYRFAAIDSCYDDAQIVYFTEEFEPNIFSSQTVSYLLKYNKCDFFRVYYIC</sequence>
<reference evidence="1 2" key="1">
    <citation type="submission" date="2017-12" db="EMBL/GenBank/DDBJ databases">
        <authorList>
            <person name="Pombert J.-F."/>
            <person name="Haag K.L."/>
            <person name="Ebert D."/>
        </authorList>
    </citation>
    <scope>NUCLEOTIDE SEQUENCE [LARGE SCALE GENOMIC DNA]</scope>
    <source>
        <strain evidence="1">IL-BN-2</strain>
    </source>
</reference>
<accession>A0A4Q9LFW6</accession>
<proteinExistence type="predicted"/>
<dbReference type="AlphaFoldDB" id="A0A4Q9LFW6"/>
<dbReference type="VEuPathDB" id="MicrosporidiaDB:CWI36_0415p0030"/>
<name>A0A4Q9LFW6_9MICR</name>
<organism evidence="1 2">
    <name type="scientific">Hamiltosporidium magnivora</name>
    <dbReference type="NCBI Taxonomy" id="148818"/>
    <lineage>
        <taxon>Eukaryota</taxon>
        <taxon>Fungi</taxon>
        <taxon>Fungi incertae sedis</taxon>
        <taxon>Microsporidia</taxon>
        <taxon>Dubosqiidae</taxon>
        <taxon>Hamiltosporidium</taxon>
    </lineage>
</organism>
<evidence type="ECO:0000313" key="1">
    <source>
        <dbReference type="EMBL" id="TBU05790.1"/>
    </source>
</evidence>
<protein>
    <submittedName>
        <fullName evidence="1">Uncharacterized protein</fullName>
    </submittedName>
</protein>
<comment type="caution">
    <text evidence="1">The sequence shown here is derived from an EMBL/GenBank/DDBJ whole genome shotgun (WGS) entry which is preliminary data.</text>
</comment>
<gene>
    <name evidence="1" type="ORF">CWI39_0621p0010</name>
</gene>
<dbReference type="Proteomes" id="UP000293045">
    <property type="component" value="Unassembled WGS sequence"/>
</dbReference>
<evidence type="ECO:0000313" key="2">
    <source>
        <dbReference type="Proteomes" id="UP000293045"/>
    </source>
</evidence>
<dbReference type="EMBL" id="PIXR01000621">
    <property type="protein sequence ID" value="TBU05790.1"/>
    <property type="molecule type" value="Genomic_DNA"/>
</dbReference>